<dbReference type="InterPro" id="IPR037095">
    <property type="entry name" value="RBP-J/Cbf11_DNA-bd_sf"/>
</dbReference>
<keyword evidence="9" id="KW-1185">Reference proteome</keyword>
<dbReference type="GO" id="GO:0005634">
    <property type="term" value="C:nucleus"/>
    <property type="evidence" value="ECO:0007669"/>
    <property type="project" value="UniProtKB-SubCell"/>
</dbReference>
<keyword evidence="3" id="KW-0805">Transcription regulation</keyword>
<proteinExistence type="inferred from homology"/>
<dbReference type="Pfam" id="PF09270">
    <property type="entry name" value="BTD"/>
    <property type="match status" value="1"/>
</dbReference>
<dbReference type="InterPro" id="IPR038007">
    <property type="entry name" value="RBP-Jkappa_IPT"/>
</dbReference>
<dbReference type="WBParaSite" id="Minc3s00307g09853">
    <property type="protein sequence ID" value="Minc3s00307g09853"/>
    <property type="gene ID" value="Minc3s00307g09853"/>
</dbReference>
<dbReference type="GO" id="GO:0000978">
    <property type="term" value="F:RNA polymerase II cis-regulatory region sequence-specific DNA binding"/>
    <property type="evidence" value="ECO:0007669"/>
    <property type="project" value="InterPro"/>
</dbReference>
<dbReference type="SUPFAM" id="SSF110217">
    <property type="entry name" value="DNA-binding protein LAG-1 (CSL)"/>
    <property type="match status" value="1"/>
</dbReference>
<comment type="subcellular location">
    <subcellularLocation>
        <location evidence="1">Nucleus</location>
    </subcellularLocation>
</comment>
<dbReference type="InterPro" id="IPR013783">
    <property type="entry name" value="Ig-like_fold"/>
</dbReference>
<dbReference type="Proteomes" id="UP000887563">
    <property type="component" value="Unplaced"/>
</dbReference>
<dbReference type="SUPFAM" id="SSF49417">
    <property type="entry name" value="p53-like transcription factors"/>
    <property type="match status" value="1"/>
</dbReference>
<dbReference type="PANTHER" id="PTHR10665">
    <property type="entry name" value="RECOMBINING BINDING PROTEIN SUPPRESSOR OF HAIRLESS"/>
    <property type="match status" value="1"/>
</dbReference>
<dbReference type="SMART" id="SM01268">
    <property type="entry name" value="BTD"/>
    <property type="match status" value="1"/>
</dbReference>
<evidence type="ECO:0000256" key="3">
    <source>
        <dbReference type="ARBA" id="ARBA00023015"/>
    </source>
</evidence>
<dbReference type="InterPro" id="IPR040159">
    <property type="entry name" value="CLS_fam"/>
</dbReference>
<name>A0A914L7F5_MELIC</name>
<dbReference type="GO" id="GO:0001228">
    <property type="term" value="F:DNA-binding transcription activator activity, RNA polymerase II-specific"/>
    <property type="evidence" value="ECO:0007669"/>
    <property type="project" value="InterPro"/>
</dbReference>
<evidence type="ECO:0000256" key="1">
    <source>
        <dbReference type="ARBA" id="ARBA00004123"/>
    </source>
</evidence>
<evidence type="ECO:0000256" key="5">
    <source>
        <dbReference type="ARBA" id="ARBA00023163"/>
    </source>
</evidence>
<dbReference type="InterPro" id="IPR036358">
    <property type="entry name" value="BTD_sf"/>
</dbReference>
<dbReference type="InterPro" id="IPR015350">
    <property type="entry name" value="Beta-trefoil_DNA-bd_dom"/>
</dbReference>
<dbReference type="InterPro" id="IPR008967">
    <property type="entry name" value="p53-like_TF_DNA-bd_sf"/>
</dbReference>
<evidence type="ECO:0000256" key="4">
    <source>
        <dbReference type="ARBA" id="ARBA00023125"/>
    </source>
</evidence>
<protein>
    <submittedName>
        <fullName evidence="10">Uncharacterized protein</fullName>
    </submittedName>
</protein>
<dbReference type="Pfam" id="PF20144">
    <property type="entry name" value="TIG_SUH"/>
    <property type="match status" value="1"/>
</dbReference>
<dbReference type="AlphaFoldDB" id="A0A914L7F5"/>
<keyword evidence="4" id="KW-0238">DNA-binding</keyword>
<keyword evidence="5" id="KW-0804">Transcription</keyword>
<keyword evidence="6" id="KW-0539">Nucleus</keyword>
<dbReference type="InterPro" id="IPR014756">
    <property type="entry name" value="Ig_E-set"/>
</dbReference>
<dbReference type="SUPFAM" id="SSF81296">
    <property type="entry name" value="E set domains"/>
    <property type="match status" value="1"/>
</dbReference>
<comment type="similarity">
    <text evidence="2">Belongs to the Su(H) family.</text>
</comment>
<dbReference type="Gene3D" id="2.60.40.10">
    <property type="entry name" value="Immunoglobulins"/>
    <property type="match status" value="1"/>
</dbReference>
<evidence type="ECO:0000259" key="8">
    <source>
        <dbReference type="SMART" id="SM01268"/>
    </source>
</evidence>
<dbReference type="Gene3D" id="2.80.10.50">
    <property type="match status" value="1"/>
</dbReference>
<evidence type="ECO:0000259" key="7">
    <source>
        <dbReference type="SMART" id="SM01267"/>
    </source>
</evidence>
<dbReference type="Gene3D" id="2.60.40.1450">
    <property type="entry name" value="LAG1, DNA binding domain"/>
    <property type="match status" value="1"/>
</dbReference>
<feature type="domain" description="RBP-J/Cbf11/Cbf12 DNA binding" evidence="7">
    <location>
        <begin position="75"/>
        <end position="235"/>
    </location>
</feature>
<evidence type="ECO:0000256" key="6">
    <source>
        <dbReference type="ARBA" id="ARBA00023242"/>
    </source>
</evidence>
<dbReference type="Pfam" id="PF09271">
    <property type="entry name" value="LAG1-DNAbind"/>
    <property type="match status" value="1"/>
</dbReference>
<reference evidence="10" key="1">
    <citation type="submission" date="2022-11" db="UniProtKB">
        <authorList>
            <consortium name="WormBaseParasite"/>
        </authorList>
    </citation>
    <scope>IDENTIFICATION</scope>
</reference>
<evidence type="ECO:0000313" key="10">
    <source>
        <dbReference type="WBParaSite" id="Minc3s00307g09853"/>
    </source>
</evidence>
<evidence type="ECO:0000313" key="9">
    <source>
        <dbReference type="Proteomes" id="UP000887563"/>
    </source>
</evidence>
<evidence type="ECO:0000256" key="2">
    <source>
        <dbReference type="ARBA" id="ARBA00009704"/>
    </source>
</evidence>
<dbReference type="SMART" id="SM01267">
    <property type="entry name" value="LAG1_DNAbind"/>
    <property type="match status" value="1"/>
</dbReference>
<dbReference type="InterPro" id="IPR015351">
    <property type="entry name" value="RBP-J/Cbf11/Cbf12_DNA-bd"/>
</dbReference>
<feature type="domain" description="Beta-trefoil DNA-binding" evidence="8">
    <location>
        <begin position="250"/>
        <end position="422"/>
    </location>
</feature>
<sequence length="594" mass="67583">MRTDEDQKYLMAQNVNFVEGATCSNLYNQNQQQNYYQHQLLPQTLRLTQNVMPEEKLTAEIVREYLRNKENLDCVVMIYHAKVAQKSYGAEKRFFCPPPMVYLRGKGWKIRGLIAQNGPDVSHNITGLNNIIGWSNDETSTNNTDYDYEEPRAFIGIVGAKDQDRHALEWQKDSCGRCAIKALHISENDNNRRKYFTLSVHCFYKSGQLLGKFESKRIKVISKPSKKKNITLSANSHNNSKQSDIKNQGINIASGTEIALFSRVRSQTTNTRYLFVKDGKFVAHSKFWGSFTIHLIDLPEDEHFDPYSDDFAVKDGFINYGSIVKLVDSVTGLALPMMKICKVDKQDLVSERESANEQVSQLHKCAFQMLSNEKLFMCFTNDQIFQQDVRKIFLFFPKKYFIVKALSIEKDGRVVFKDGAQWTIISTDTMHYRFYEALGPTPTEISPVPIVNFLEMHASDTVPSIAYVELLGQNFYPNLQVWIGSTLVQTFLVNKELIRFALPSLLALNKEEGVDFVIGVRQQSSPVIATQDSLSSPSSTSAQKFNGGCQNDFLLEFPLLLARDDGVIFATQLYVTYSSPKDLTNNYSDGVPRV</sequence>
<organism evidence="9 10">
    <name type="scientific">Meloidogyne incognita</name>
    <name type="common">Southern root-knot nematode worm</name>
    <name type="synonym">Oxyuris incognita</name>
    <dbReference type="NCBI Taxonomy" id="6306"/>
    <lineage>
        <taxon>Eukaryota</taxon>
        <taxon>Metazoa</taxon>
        <taxon>Ecdysozoa</taxon>
        <taxon>Nematoda</taxon>
        <taxon>Chromadorea</taxon>
        <taxon>Rhabditida</taxon>
        <taxon>Tylenchina</taxon>
        <taxon>Tylenchomorpha</taxon>
        <taxon>Tylenchoidea</taxon>
        <taxon>Meloidogynidae</taxon>
        <taxon>Meloidogyninae</taxon>
        <taxon>Meloidogyne</taxon>
        <taxon>Meloidogyne incognita group</taxon>
    </lineage>
</organism>
<accession>A0A914L7F5</accession>